<evidence type="ECO:0000256" key="8">
    <source>
        <dbReference type="ARBA" id="ARBA00023049"/>
    </source>
</evidence>
<evidence type="ECO:0000256" key="1">
    <source>
        <dbReference type="ARBA" id="ARBA00001947"/>
    </source>
</evidence>
<dbReference type="Gene3D" id="3.30.1380.10">
    <property type="match status" value="1"/>
</dbReference>
<dbReference type="PANTHER" id="PTHR37425:SF1">
    <property type="entry name" value="OUTER MEMBRANE PROTEIN"/>
    <property type="match status" value="1"/>
</dbReference>
<proteinExistence type="inferred from homology"/>
<organism evidence="13 14">
    <name type="scientific">Massilia aerilata</name>
    <dbReference type="NCBI Taxonomy" id="453817"/>
    <lineage>
        <taxon>Bacteria</taxon>
        <taxon>Pseudomonadati</taxon>
        <taxon>Pseudomonadota</taxon>
        <taxon>Betaproteobacteria</taxon>
        <taxon>Burkholderiales</taxon>
        <taxon>Oxalobacteraceae</taxon>
        <taxon>Telluria group</taxon>
        <taxon>Massilia</taxon>
    </lineage>
</organism>
<dbReference type="PANTHER" id="PTHR37425">
    <property type="match status" value="1"/>
</dbReference>
<keyword evidence="4" id="KW-0479">Metal-binding</keyword>
<comment type="pathway">
    <text evidence="2">Cell wall biogenesis; cell wall polysaccharide biosynthesis.</text>
</comment>
<evidence type="ECO:0000256" key="11">
    <source>
        <dbReference type="ARBA" id="ARBA00093666"/>
    </source>
</evidence>
<dbReference type="InterPro" id="IPR009045">
    <property type="entry name" value="Zn_M74/Hedgehog-like"/>
</dbReference>
<dbReference type="RefSeq" id="WP_379772394.1">
    <property type="nucleotide sequence ID" value="NZ_JBHSMZ010000014.1"/>
</dbReference>
<protein>
    <recommendedName>
        <fullName evidence="11">Murein endopeptidase K</fullName>
    </recommendedName>
</protein>
<evidence type="ECO:0000256" key="12">
    <source>
        <dbReference type="SAM" id="MobiDB-lite"/>
    </source>
</evidence>
<reference evidence="14" key="1">
    <citation type="journal article" date="2019" name="Int. J. Syst. Evol. Microbiol.">
        <title>The Global Catalogue of Microorganisms (GCM) 10K type strain sequencing project: providing services to taxonomists for standard genome sequencing and annotation.</title>
        <authorList>
            <consortium name="The Broad Institute Genomics Platform"/>
            <consortium name="The Broad Institute Genome Sequencing Center for Infectious Disease"/>
            <person name="Wu L."/>
            <person name="Ma J."/>
        </authorList>
    </citation>
    <scope>NUCLEOTIDE SEQUENCE [LARGE SCALE GENOMIC DNA]</scope>
    <source>
        <strain evidence="14">CGMCC 4.5798</strain>
    </source>
</reference>
<dbReference type="Pfam" id="PF05951">
    <property type="entry name" value="Peptidase_M15_2"/>
    <property type="match status" value="1"/>
</dbReference>
<keyword evidence="6" id="KW-0378">Hydrolase</keyword>
<keyword evidence="9" id="KW-0961">Cell wall biogenesis/degradation</keyword>
<keyword evidence="7" id="KW-0862">Zinc</keyword>
<evidence type="ECO:0000256" key="10">
    <source>
        <dbReference type="ARBA" id="ARBA00093448"/>
    </source>
</evidence>
<dbReference type="Proteomes" id="UP001596086">
    <property type="component" value="Unassembled WGS sequence"/>
</dbReference>
<comment type="cofactor">
    <cofactor evidence="1">
        <name>Zn(2+)</name>
        <dbReference type="ChEBI" id="CHEBI:29105"/>
    </cofactor>
</comment>
<evidence type="ECO:0000256" key="9">
    <source>
        <dbReference type="ARBA" id="ARBA00023316"/>
    </source>
</evidence>
<evidence type="ECO:0000313" key="13">
    <source>
        <dbReference type="EMBL" id="MFC5550184.1"/>
    </source>
</evidence>
<dbReference type="SUPFAM" id="SSF55166">
    <property type="entry name" value="Hedgehog/DD-peptidase"/>
    <property type="match status" value="1"/>
</dbReference>
<evidence type="ECO:0000256" key="5">
    <source>
        <dbReference type="ARBA" id="ARBA00022729"/>
    </source>
</evidence>
<name>A0ABW0RZE4_9BURK</name>
<keyword evidence="14" id="KW-1185">Reference proteome</keyword>
<evidence type="ECO:0000256" key="4">
    <source>
        <dbReference type="ARBA" id="ARBA00022723"/>
    </source>
</evidence>
<dbReference type="EMBL" id="JBHSMZ010000014">
    <property type="protein sequence ID" value="MFC5550184.1"/>
    <property type="molecule type" value="Genomic_DNA"/>
</dbReference>
<keyword evidence="3" id="KW-0645">Protease</keyword>
<feature type="compositionally biased region" description="Basic and acidic residues" evidence="12">
    <location>
        <begin position="7"/>
        <end position="21"/>
    </location>
</feature>
<evidence type="ECO:0000256" key="2">
    <source>
        <dbReference type="ARBA" id="ARBA00004776"/>
    </source>
</evidence>
<keyword evidence="5" id="KW-0732">Signal</keyword>
<evidence type="ECO:0000256" key="7">
    <source>
        <dbReference type="ARBA" id="ARBA00022833"/>
    </source>
</evidence>
<accession>A0ABW0RZE4</accession>
<comment type="similarity">
    <text evidence="10">Belongs to the peptidase M15 family.</text>
</comment>
<feature type="region of interest" description="Disordered" evidence="12">
    <location>
        <begin position="1"/>
        <end position="21"/>
    </location>
</feature>
<evidence type="ECO:0000256" key="3">
    <source>
        <dbReference type="ARBA" id="ARBA00022670"/>
    </source>
</evidence>
<comment type="caution">
    <text evidence="13">The sequence shown here is derived from an EMBL/GenBank/DDBJ whole genome shotgun (WGS) entry which is preliminary data.</text>
</comment>
<evidence type="ECO:0000256" key="6">
    <source>
        <dbReference type="ARBA" id="ARBA00022801"/>
    </source>
</evidence>
<keyword evidence="8" id="KW-0482">Metalloprotease</keyword>
<evidence type="ECO:0000313" key="14">
    <source>
        <dbReference type="Proteomes" id="UP001596086"/>
    </source>
</evidence>
<gene>
    <name evidence="13" type="ORF">ACFPO9_16845</name>
</gene>
<sequence length="231" mass="25769">MQRPKAQYRDDRQRLKPETGREGCRCKGVKKVRDGLELLPVAGESNLLLPGRRRFLQQVAGAAACVAAPAFGQSSDFWSLPRELWLYRPAGKGQPRDEQVRVVYWADGKLIPEGYMQLCYILRDVQAGLAVQFDLVALDIARGVYGWLRANGIDKPLIINSGYRSPQTNANEGGVRNSLHMRAQALDLRIEGVSTDALSRFGRYLAGGGVGYYPGKNFTHLDRGRVRHWVG</sequence>
<dbReference type="InterPro" id="IPR010275">
    <property type="entry name" value="MepK"/>
</dbReference>